<dbReference type="GO" id="GO:0035861">
    <property type="term" value="C:site of double-strand break"/>
    <property type="evidence" value="ECO:0007669"/>
    <property type="project" value="TreeGrafter"/>
</dbReference>
<dbReference type="GO" id="GO:0015074">
    <property type="term" value="P:DNA integration"/>
    <property type="evidence" value="ECO:0007669"/>
    <property type="project" value="TreeGrafter"/>
</dbReference>
<dbReference type="GO" id="GO:0000793">
    <property type="term" value="C:condensed chromosome"/>
    <property type="evidence" value="ECO:0007669"/>
    <property type="project" value="TreeGrafter"/>
</dbReference>
<dbReference type="GO" id="GO:0032259">
    <property type="term" value="P:methylation"/>
    <property type="evidence" value="ECO:0007669"/>
    <property type="project" value="UniProtKB-KW"/>
</dbReference>
<reference evidence="1 2" key="1">
    <citation type="journal article" date="2019" name="Commun. Biol.">
        <title>The bagworm genome reveals a unique fibroin gene that provides high tensile strength.</title>
        <authorList>
            <person name="Kono N."/>
            <person name="Nakamura H."/>
            <person name="Ohtoshi R."/>
            <person name="Tomita M."/>
            <person name="Numata K."/>
            <person name="Arakawa K."/>
        </authorList>
    </citation>
    <scope>NUCLEOTIDE SEQUENCE [LARGE SCALE GENOMIC DNA]</scope>
</reference>
<keyword evidence="1" id="KW-0489">Methyltransferase</keyword>
<dbReference type="GO" id="GO:0046975">
    <property type="term" value="F:histone H3K36 methyltransferase activity"/>
    <property type="evidence" value="ECO:0007669"/>
    <property type="project" value="TreeGrafter"/>
</dbReference>
<dbReference type="Proteomes" id="UP000299102">
    <property type="component" value="Unassembled WGS sequence"/>
</dbReference>
<gene>
    <name evidence="1" type="primary">SETMAR</name>
    <name evidence="1" type="ORF">EVAR_83571_1</name>
</gene>
<keyword evidence="2" id="KW-1185">Reference proteome</keyword>
<dbReference type="GO" id="GO:0042800">
    <property type="term" value="F:histone H3K4 methyltransferase activity"/>
    <property type="evidence" value="ECO:0007669"/>
    <property type="project" value="TreeGrafter"/>
</dbReference>
<dbReference type="GO" id="GO:0000014">
    <property type="term" value="F:single-stranded DNA endodeoxyribonuclease activity"/>
    <property type="evidence" value="ECO:0007669"/>
    <property type="project" value="TreeGrafter"/>
</dbReference>
<evidence type="ECO:0000313" key="1">
    <source>
        <dbReference type="EMBL" id="GBP27942.1"/>
    </source>
</evidence>
<protein>
    <submittedName>
        <fullName evidence="1">Histone-lysine N-methyltransferase SETMAR</fullName>
    </submittedName>
</protein>
<dbReference type="GO" id="GO:0000729">
    <property type="term" value="P:DNA double-strand break processing"/>
    <property type="evidence" value="ECO:0007669"/>
    <property type="project" value="TreeGrafter"/>
</dbReference>
<sequence>MRHKPRKKIYDVYGLNAVLVNVAQNCFKRFQSGHFDVKDELLSGRRLTDKVDTILDKVEQDRYISFHKLVEELGLQHKTVLTDLKKSGYIKQLDNWIPHEITERNVMNSDSHLRFAIET</sequence>
<keyword evidence="1" id="KW-0808">Transferase</keyword>
<dbReference type="InterPro" id="IPR052709">
    <property type="entry name" value="Transposase-MT_Hybrid"/>
</dbReference>
<dbReference type="PANTHER" id="PTHR46060:SF2">
    <property type="entry name" value="HISTONE-LYSINE N-METHYLTRANSFERASE SETMAR"/>
    <property type="match status" value="1"/>
</dbReference>
<dbReference type="GO" id="GO:0044547">
    <property type="term" value="F:DNA topoisomerase binding"/>
    <property type="evidence" value="ECO:0007669"/>
    <property type="project" value="TreeGrafter"/>
</dbReference>
<dbReference type="GO" id="GO:0005634">
    <property type="term" value="C:nucleus"/>
    <property type="evidence" value="ECO:0007669"/>
    <property type="project" value="TreeGrafter"/>
</dbReference>
<dbReference type="PANTHER" id="PTHR46060">
    <property type="entry name" value="MARINER MOS1 TRANSPOSASE-LIKE PROTEIN"/>
    <property type="match status" value="1"/>
</dbReference>
<comment type="caution">
    <text evidence="1">The sequence shown here is derived from an EMBL/GenBank/DDBJ whole genome shotgun (WGS) entry which is preliminary data.</text>
</comment>
<dbReference type="EMBL" id="BGZK01000201">
    <property type="protein sequence ID" value="GBP27942.1"/>
    <property type="molecule type" value="Genomic_DNA"/>
</dbReference>
<accession>A0A4C1UPN9</accession>
<dbReference type="GO" id="GO:0006303">
    <property type="term" value="P:double-strand break repair via nonhomologous end joining"/>
    <property type="evidence" value="ECO:0007669"/>
    <property type="project" value="TreeGrafter"/>
</dbReference>
<proteinExistence type="predicted"/>
<dbReference type="AlphaFoldDB" id="A0A4C1UPN9"/>
<dbReference type="GO" id="GO:0003690">
    <property type="term" value="F:double-stranded DNA binding"/>
    <property type="evidence" value="ECO:0007669"/>
    <property type="project" value="TreeGrafter"/>
</dbReference>
<name>A0A4C1UPN9_EUMVA</name>
<organism evidence="1 2">
    <name type="scientific">Eumeta variegata</name>
    <name type="common">Bagworm moth</name>
    <name type="synonym">Eumeta japonica</name>
    <dbReference type="NCBI Taxonomy" id="151549"/>
    <lineage>
        <taxon>Eukaryota</taxon>
        <taxon>Metazoa</taxon>
        <taxon>Ecdysozoa</taxon>
        <taxon>Arthropoda</taxon>
        <taxon>Hexapoda</taxon>
        <taxon>Insecta</taxon>
        <taxon>Pterygota</taxon>
        <taxon>Neoptera</taxon>
        <taxon>Endopterygota</taxon>
        <taxon>Lepidoptera</taxon>
        <taxon>Glossata</taxon>
        <taxon>Ditrysia</taxon>
        <taxon>Tineoidea</taxon>
        <taxon>Psychidae</taxon>
        <taxon>Oiketicinae</taxon>
        <taxon>Eumeta</taxon>
    </lineage>
</organism>
<evidence type="ECO:0000313" key="2">
    <source>
        <dbReference type="Proteomes" id="UP000299102"/>
    </source>
</evidence>
<dbReference type="OrthoDB" id="616263at2759"/>
<dbReference type="GO" id="GO:0031297">
    <property type="term" value="P:replication fork processing"/>
    <property type="evidence" value="ECO:0007669"/>
    <property type="project" value="TreeGrafter"/>
</dbReference>
<dbReference type="GO" id="GO:0044774">
    <property type="term" value="P:mitotic DNA integrity checkpoint signaling"/>
    <property type="evidence" value="ECO:0007669"/>
    <property type="project" value="TreeGrafter"/>
</dbReference>
<dbReference type="GO" id="GO:0003697">
    <property type="term" value="F:single-stranded DNA binding"/>
    <property type="evidence" value="ECO:0007669"/>
    <property type="project" value="TreeGrafter"/>
</dbReference>